<evidence type="ECO:0000313" key="8">
    <source>
        <dbReference type="Proteomes" id="UP000515312"/>
    </source>
</evidence>
<evidence type="ECO:0000259" key="6">
    <source>
        <dbReference type="Pfam" id="PF12969"/>
    </source>
</evidence>
<sequence>MLRIQSQGAAQQFGVLSFSYASASETPHITLVCVHKPDGSTVDTPPDSAIEMSAEVTREAPLYSDLKEKHLPVRSLSVGDILEYEVHTSIDKPEAPGQFWGAHHFTAPGSVIVLSEVLNLEVPKDKYVQVWSPNHKPTIAERDTVRTYSWSMAQLVPAPKSSQEDDSAKAQTPKDPDEDADGRKLPSVAWTTFHTWAEVGEWYQSLAAQRAQPTETLRSRANEIAKDAKTPDEQIRAIYEFVSSRYRYVGIDFGVGRYRPHEATEVLANQYGDCKDKDTLLEALLRSKGFTTAPALIGAGIALVPDVPSPALFNHVITTVDLPEGRIWLDSTPGVAPYRYLSAVIRDQKALVIPRTGPAVLESTPATAPYPFTERFEAVGNLDAVGKVTSKISATYHDDSELWVRGMARNMAPAEWDKASQYISSATGFSGTTSDSQFKNIDDPISPIVLTYDYQRHPFGDWDNRRIVPLFPALEFPSLDSNTTTPTEDINLGAPRTMLAVTHISLPEGYRTDLPDPIHVKTDFATFDKTYRFDGKEIVAERTITVLKEKVAKSDWKAYQQFTKDISLEGEPWIQLIQPTKSIAIQAEKSGPNEKGIPTPITNGQSVTIHLNSDTKAESTKPTDASANASAGELMQKASEQLRSGDWPAAKATLDLVKTKNPDQEYLWGMLGVIAEMQRNYDEAKVDFKKELAKHPENVNAVGALAGAEKRGGDSIAAQHTLQTYLDQHPEDLRLSLLLASYQLGSENYDAALKTLQSAAEQHPDDRSVRLQLSNTLLHLNRDDEAAASAKSVLDGTDDPGLLNDAAYTLAETGHDLEYAEQMSRKSVNMLEEKSATITTAEANSKTFASANLLIASWDTLGWILFREGKLQEAKPYLTAAWRDSLRAEVGDHVGQLYEAMHNPNEACAAYRLADAASNSTTPSEVRKHIHDGFTRLEASGAKPGPKNGTDELQKSRTYKLLHTGNLSGWGTFRLEVAQDGVIESQQMSGEQKIAQISGEINKMKFPELIPTDSKAHLLRSAVVSCSQISGCEMVLVPDGGLHTEQQ</sequence>
<feature type="compositionally biased region" description="Basic and acidic residues" evidence="4">
    <location>
        <begin position="162"/>
        <end position="175"/>
    </location>
</feature>
<gene>
    <name evidence="7" type="ORF">H7849_20370</name>
</gene>
<evidence type="ECO:0000256" key="3">
    <source>
        <dbReference type="PROSITE-ProRule" id="PRU00339"/>
    </source>
</evidence>
<protein>
    <submittedName>
        <fullName evidence="7">DUF3857 domain-containing protein</fullName>
    </submittedName>
</protein>
<keyword evidence="8" id="KW-1185">Reference proteome</keyword>
<feature type="domain" description="DUF3857" evidence="6">
    <location>
        <begin position="2"/>
        <end position="157"/>
    </location>
</feature>
<dbReference type="EMBL" id="CP060394">
    <property type="protein sequence ID" value="QNI31407.1"/>
    <property type="molecule type" value="Genomic_DNA"/>
</dbReference>
<dbReference type="Gene3D" id="2.60.40.3140">
    <property type="match status" value="1"/>
</dbReference>
<dbReference type="PROSITE" id="PS50005">
    <property type="entry name" value="TPR"/>
    <property type="match status" value="1"/>
</dbReference>
<dbReference type="InterPro" id="IPR019734">
    <property type="entry name" value="TPR_rpt"/>
</dbReference>
<dbReference type="InterPro" id="IPR011990">
    <property type="entry name" value="TPR-like_helical_dom_sf"/>
</dbReference>
<evidence type="ECO:0000256" key="1">
    <source>
        <dbReference type="ARBA" id="ARBA00022737"/>
    </source>
</evidence>
<keyword evidence="1" id="KW-0677">Repeat</keyword>
<dbReference type="InterPro" id="IPR038765">
    <property type="entry name" value="Papain-like_cys_pep_sf"/>
</dbReference>
<dbReference type="InterPro" id="IPR051012">
    <property type="entry name" value="CellSynth/LPSAsmb/PSIAsmb"/>
</dbReference>
<dbReference type="Proteomes" id="UP000515312">
    <property type="component" value="Chromosome"/>
</dbReference>
<dbReference type="InterPro" id="IPR002931">
    <property type="entry name" value="Transglutaminase-like"/>
</dbReference>
<feature type="repeat" description="TPR" evidence="3">
    <location>
        <begin position="665"/>
        <end position="698"/>
    </location>
</feature>
<dbReference type="InterPro" id="IPR024618">
    <property type="entry name" value="DUF3857"/>
</dbReference>
<dbReference type="SUPFAM" id="SSF54001">
    <property type="entry name" value="Cysteine proteinases"/>
    <property type="match status" value="1"/>
</dbReference>
<dbReference type="Gene3D" id="2.60.120.1130">
    <property type="match status" value="1"/>
</dbReference>
<dbReference type="SUPFAM" id="SSF48452">
    <property type="entry name" value="TPR-like"/>
    <property type="match status" value="2"/>
</dbReference>
<name>A0A7G8BFT7_9BACT</name>
<evidence type="ECO:0000256" key="2">
    <source>
        <dbReference type="ARBA" id="ARBA00022803"/>
    </source>
</evidence>
<dbReference type="PANTHER" id="PTHR45586:SF1">
    <property type="entry name" value="LIPOPOLYSACCHARIDE ASSEMBLY PROTEIN B"/>
    <property type="match status" value="1"/>
</dbReference>
<dbReference type="PANTHER" id="PTHR45586">
    <property type="entry name" value="TPR REPEAT-CONTAINING PROTEIN PA4667"/>
    <property type="match status" value="1"/>
</dbReference>
<dbReference type="Gene3D" id="3.10.620.30">
    <property type="match status" value="1"/>
</dbReference>
<feature type="region of interest" description="Disordered" evidence="4">
    <location>
        <begin position="157"/>
        <end position="184"/>
    </location>
</feature>
<dbReference type="AlphaFoldDB" id="A0A7G8BFT7"/>
<organism evidence="7 8">
    <name type="scientific">Alloacidobacterium dinghuense</name>
    <dbReference type="NCBI Taxonomy" id="2763107"/>
    <lineage>
        <taxon>Bacteria</taxon>
        <taxon>Pseudomonadati</taxon>
        <taxon>Acidobacteriota</taxon>
        <taxon>Terriglobia</taxon>
        <taxon>Terriglobales</taxon>
        <taxon>Acidobacteriaceae</taxon>
        <taxon>Alloacidobacterium</taxon>
    </lineage>
</organism>
<dbReference type="Pfam" id="PF01841">
    <property type="entry name" value="Transglut_core"/>
    <property type="match status" value="1"/>
</dbReference>
<evidence type="ECO:0000313" key="7">
    <source>
        <dbReference type="EMBL" id="QNI31407.1"/>
    </source>
</evidence>
<dbReference type="Gene3D" id="1.25.40.10">
    <property type="entry name" value="Tetratricopeptide repeat domain"/>
    <property type="match status" value="1"/>
</dbReference>
<dbReference type="SMART" id="SM00028">
    <property type="entry name" value="TPR"/>
    <property type="match status" value="3"/>
</dbReference>
<evidence type="ECO:0000256" key="4">
    <source>
        <dbReference type="SAM" id="MobiDB-lite"/>
    </source>
</evidence>
<dbReference type="Pfam" id="PF14559">
    <property type="entry name" value="TPR_19"/>
    <property type="match status" value="1"/>
</dbReference>
<keyword evidence="2 3" id="KW-0802">TPR repeat</keyword>
<dbReference type="KEGG" id="adin:H7849_20370"/>
<reference evidence="7 8" key="1">
    <citation type="submission" date="2020-08" db="EMBL/GenBank/DDBJ databases">
        <title>Edaphobacter telluris sp. nov. and Acidobacterium dinghuensis sp. nov., two acidobacteria isolated from forest soil.</title>
        <authorList>
            <person name="Fu J."/>
            <person name="Qiu L."/>
        </authorList>
    </citation>
    <scope>NUCLEOTIDE SEQUENCE [LARGE SCALE GENOMIC DNA]</scope>
    <source>
        <strain evidence="7">4Y35</strain>
    </source>
</reference>
<proteinExistence type="predicted"/>
<dbReference type="Pfam" id="PF12969">
    <property type="entry name" value="DUF3857"/>
    <property type="match status" value="1"/>
</dbReference>
<feature type="domain" description="Transglutaminase-like" evidence="5">
    <location>
        <begin position="219"/>
        <end position="291"/>
    </location>
</feature>
<accession>A0A7G8BFT7</accession>
<evidence type="ECO:0000259" key="5">
    <source>
        <dbReference type="Pfam" id="PF01841"/>
    </source>
</evidence>